<dbReference type="InterPro" id="IPR016156">
    <property type="entry name" value="FAD/NAD-linked_Rdtase_dimer_sf"/>
</dbReference>
<dbReference type="PRINTS" id="PR00368">
    <property type="entry name" value="FADPNR"/>
</dbReference>
<feature type="disulfide bond" description="Redox-active" evidence="6">
    <location>
        <begin position="46"/>
        <end position="51"/>
    </location>
</feature>
<dbReference type="GO" id="GO:0004148">
    <property type="term" value="F:dihydrolipoyl dehydrogenase (NADH) activity"/>
    <property type="evidence" value="ECO:0007669"/>
    <property type="project" value="TreeGrafter"/>
</dbReference>
<dbReference type="PANTHER" id="PTHR22912:SF151">
    <property type="entry name" value="DIHYDROLIPOYL DEHYDROGENASE, MITOCHONDRIAL"/>
    <property type="match status" value="1"/>
</dbReference>
<dbReference type="Gene3D" id="3.30.390.30">
    <property type="match status" value="1"/>
</dbReference>
<keyword evidence="4 5" id="KW-0520">NAD</keyword>
<dbReference type="EMBL" id="SAUN01000001">
    <property type="protein sequence ID" value="RVX45830.1"/>
    <property type="molecule type" value="Genomic_DNA"/>
</dbReference>
<feature type="binding site" evidence="5">
    <location>
        <position position="55"/>
    </location>
    <ligand>
        <name>FAD</name>
        <dbReference type="ChEBI" id="CHEBI:57692"/>
    </ligand>
</feature>
<dbReference type="InterPro" id="IPR001100">
    <property type="entry name" value="Pyr_nuc-diS_OxRdtase"/>
</dbReference>
<dbReference type="GO" id="GO:0050660">
    <property type="term" value="F:flavin adenine dinucleotide binding"/>
    <property type="evidence" value="ECO:0007669"/>
    <property type="project" value="TreeGrafter"/>
</dbReference>
<dbReference type="OrthoDB" id="9800167at2"/>
<keyword evidence="3 5" id="KW-0274">FAD</keyword>
<dbReference type="GO" id="GO:0006103">
    <property type="term" value="P:2-oxoglutarate metabolic process"/>
    <property type="evidence" value="ECO:0007669"/>
    <property type="project" value="TreeGrafter"/>
</dbReference>
<evidence type="ECO:0000256" key="1">
    <source>
        <dbReference type="ARBA" id="ARBA00007532"/>
    </source>
</evidence>
<dbReference type="SUPFAM" id="SSF55424">
    <property type="entry name" value="FAD/NAD-linked reductases, dimerisation (C-terminal) domain"/>
    <property type="match status" value="1"/>
</dbReference>
<keyword evidence="5" id="KW-0547">Nucleotide-binding</keyword>
<dbReference type="PANTHER" id="PTHR22912">
    <property type="entry name" value="DISULFIDE OXIDOREDUCTASE"/>
    <property type="match status" value="1"/>
</dbReference>
<dbReference type="Pfam" id="PF02852">
    <property type="entry name" value="Pyr_redox_dim"/>
    <property type="match status" value="1"/>
</dbReference>
<dbReference type="Pfam" id="PF07992">
    <property type="entry name" value="Pyr_redox_2"/>
    <property type="match status" value="1"/>
</dbReference>
<evidence type="ECO:0000256" key="6">
    <source>
        <dbReference type="PIRSR" id="PIRSR000350-4"/>
    </source>
</evidence>
<evidence type="ECO:0000259" key="8">
    <source>
        <dbReference type="Pfam" id="PF07992"/>
    </source>
</evidence>
<evidence type="ECO:0000256" key="4">
    <source>
        <dbReference type="ARBA" id="ARBA00023027"/>
    </source>
</evidence>
<evidence type="ECO:0000313" key="9">
    <source>
        <dbReference type="EMBL" id="RVX45830.1"/>
    </source>
</evidence>
<evidence type="ECO:0000256" key="5">
    <source>
        <dbReference type="PIRSR" id="PIRSR000350-3"/>
    </source>
</evidence>
<reference evidence="9 10" key="1">
    <citation type="submission" date="2019-01" db="EMBL/GenBank/DDBJ databases">
        <title>Sequencing the genomes of 1000 actinobacteria strains.</title>
        <authorList>
            <person name="Klenk H.-P."/>
        </authorList>
    </citation>
    <scope>NUCLEOTIDE SEQUENCE [LARGE SCALE GENOMIC DNA]</scope>
    <source>
        <strain evidence="9 10">DSM 43925</strain>
    </source>
</reference>
<dbReference type="PIRSF" id="PIRSF000350">
    <property type="entry name" value="Mercury_reductase_MerA"/>
    <property type="match status" value="1"/>
</dbReference>
<feature type="domain" description="FAD/NAD(P)-binding" evidence="8">
    <location>
        <begin position="9"/>
        <end position="324"/>
    </location>
</feature>
<dbReference type="AlphaFoldDB" id="A0A438MIU5"/>
<protein>
    <submittedName>
        <fullName evidence="9">Dihydrolipoamide dehydrogenase</fullName>
    </submittedName>
</protein>
<feature type="domain" description="Pyridine nucleotide-disulphide oxidoreductase dimerisation" evidence="7">
    <location>
        <begin position="362"/>
        <end position="468"/>
    </location>
</feature>
<comment type="caution">
    <text evidence="9">The sequence shown here is derived from an EMBL/GenBank/DDBJ whole genome shotgun (WGS) entry which is preliminary data.</text>
</comment>
<organism evidence="9 10">
    <name type="scientific">Nonomuraea polychroma</name>
    <dbReference type="NCBI Taxonomy" id="46176"/>
    <lineage>
        <taxon>Bacteria</taxon>
        <taxon>Bacillati</taxon>
        <taxon>Actinomycetota</taxon>
        <taxon>Actinomycetes</taxon>
        <taxon>Streptosporangiales</taxon>
        <taxon>Streptosporangiaceae</taxon>
        <taxon>Nonomuraea</taxon>
    </lineage>
</organism>
<feature type="binding site" evidence="5">
    <location>
        <position position="118"/>
    </location>
    <ligand>
        <name>FAD</name>
        <dbReference type="ChEBI" id="CHEBI:57692"/>
    </ligand>
</feature>
<evidence type="ECO:0000256" key="3">
    <source>
        <dbReference type="ARBA" id="ARBA00022827"/>
    </source>
</evidence>
<dbReference type="SUPFAM" id="SSF51905">
    <property type="entry name" value="FAD/NAD(P)-binding domain"/>
    <property type="match status" value="1"/>
</dbReference>
<keyword evidence="10" id="KW-1185">Reference proteome</keyword>
<comment type="similarity">
    <text evidence="1">Belongs to the class-I pyridine nucleotide-disulfide oxidoreductase family.</text>
</comment>
<proteinExistence type="inferred from homology"/>
<dbReference type="InterPro" id="IPR023753">
    <property type="entry name" value="FAD/NAD-binding_dom"/>
</dbReference>
<feature type="binding site" evidence="5">
    <location>
        <begin position="148"/>
        <end position="150"/>
    </location>
    <ligand>
        <name>FAD</name>
        <dbReference type="ChEBI" id="CHEBI:57692"/>
    </ligand>
</feature>
<comment type="cofactor">
    <cofactor evidence="5">
        <name>FAD</name>
        <dbReference type="ChEBI" id="CHEBI:57692"/>
    </cofactor>
    <text evidence="5">Binds 1 FAD per subunit.</text>
</comment>
<feature type="binding site" evidence="5">
    <location>
        <position position="314"/>
    </location>
    <ligand>
        <name>FAD</name>
        <dbReference type="ChEBI" id="CHEBI:57692"/>
    </ligand>
</feature>
<evidence type="ECO:0000313" key="10">
    <source>
        <dbReference type="Proteomes" id="UP000284824"/>
    </source>
</evidence>
<dbReference type="Proteomes" id="UP000284824">
    <property type="component" value="Unassembled WGS sequence"/>
</dbReference>
<dbReference type="PRINTS" id="PR00411">
    <property type="entry name" value="PNDRDTASEI"/>
</dbReference>
<evidence type="ECO:0000256" key="2">
    <source>
        <dbReference type="ARBA" id="ARBA00022630"/>
    </source>
</evidence>
<sequence>MTTEDTRTYDVVVIGAGPVGENVADRTTAAGLSTVIVESELVGGECSYWACEPSKALLRPALLRADAGRVPGLGPAAAGPLDTAAVLAHRDRMAAHWNDDGQVEWLKTAGIDLQRGHGRLDGPRRVAVTTPDGGTVHLRARHAVAVCTGSGAALPDLPGLAALRPWTSREATSAPQPPGRLIIVGAGVVATEMATAWQALGTEVTLLARGTRLLPQMEPFAGELVADRLREAGTGLRFGVTVATAARTSGEVHIILSDGSRLTADEILFATGRAPRTGDIGLETIGLIPGDWLTTDDTLTVTATPGEWLYAAGDVNRRALLTHQGKYQARIAGAVIAARACGTPLDTGRWSPHAGTADTAAVPQVVFTDPEVAGVGLTTVEAGRTGRRVDVVDYDLGHVAGALQHDPHYRGRARLLIDPDRRTVVGCHLAGPGVAELLHSATVAIIGEIPIERLWHAVPPFPTISEVWLRLLETYRDQHSRGNGSADGLLV</sequence>
<name>A0A438MIU5_9ACTN</name>
<dbReference type="InterPro" id="IPR004099">
    <property type="entry name" value="Pyr_nucl-diS_OxRdtase_dimer"/>
</dbReference>
<gene>
    <name evidence="9" type="ORF">EDD27_8654</name>
</gene>
<dbReference type="InterPro" id="IPR036188">
    <property type="entry name" value="FAD/NAD-bd_sf"/>
</dbReference>
<feature type="binding site" evidence="5">
    <location>
        <begin position="185"/>
        <end position="192"/>
    </location>
    <ligand>
        <name>NAD(+)</name>
        <dbReference type="ChEBI" id="CHEBI:57540"/>
    </ligand>
</feature>
<dbReference type="RefSeq" id="WP_127937549.1">
    <property type="nucleotide sequence ID" value="NZ_SAUN01000001.1"/>
</dbReference>
<dbReference type="InterPro" id="IPR050151">
    <property type="entry name" value="Class-I_Pyr_Nuc-Dis_Oxidored"/>
</dbReference>
<accession>A0A438MIU5</accession>
<keyword evidence="2" id="KW-0285">Flavoprotein</keyword>
<evidence type="ECO:0000259" key="7">
    <source>
        <dbReference type="Pfam" id="PF02852"/>
    </source>
</evidence>
<feature type="binding site" evidence="5">
    <location>
        <position position="272"/>
    </location>
    <ligand>
        <name>NAD(+)</name>
        <dbReference type="ChEBI" id="CHEBI:57540"/>
    </ligand>
</feature>
<dbReference type="Gene3D" id="3.50.50.60">
    <property type="entry name" value="FAD/NAD(P)-binding domain"/>
    <property type="match status" value="2"/>
</dbReference>